<protein>
    <submittedName>
        <fullName evidence="3">BQ2448_2450 protein</fullName>
    </submittedName>
</protein>
<feature type="chain" id="PRO_5012172664" evidence="2">
    <location>
        <begin position="20"/>
        <end position="448"/>
    </location>
</feature>
<evidence type="ECO:0000256" key="2">
    <source>
        <dbReference type="SAM" id="SignalP"/>
    </source>
</evidence>
<feature type="region of interest" description="Disordered" evidence="1">
    <location>
        <begin position="363"/>
        <end position="408"/>
    </location>
</feature>
<accession>A0A238F6C9</accession>
<keyword evidence="4" id="KW-1185">Reference proteome</keyword>
<feature type="signal peptide" evidence="2">
    <location>
        <begin position="1"/>
        <end position="19"/>
    </location>
</feature>
<sequence>MSLCSLASYLASLNAPVVATPGPNSPLESSAGSESHSASSLEGSPTKRARAESPDTSVASSSHAEYFVPLSGIHHKLGGEPTPSTQLLTASNLLAASSPAHSAGSPVLRSILTQTPLHPDAAAGPGPSSAGGLSEPTSRPLSRRSSTGASSTTKSVRFARCTNASVFAALSVEEYDRSPIIPTCESESLELPKRQNREEDGWIKCVERERAAAAKRIATGQSLPALSPSMDNPVEGKHGLLEGGYFVGGEREEHSSDEDEDMMVVDDEETGEIHDTPGRIQDDSSGDDESDGILSITSEQNQPILRLVSSQPSSFAPTYTISPVSDTDLLKHATLNAAVCAAITLTTPVVDLTPTASPALPSTATFGPTLAPGAEAESTGVESSTDDSSPIEASAEEEGDADAAAVAARIQREKKEKAKKCRERYGLCALGKYSRAEVFSSYDSLGGF</sequence>
<feature type="region of interest" description="Disordered" evidence="1">
    <location>
        <begin position="117"/>
        <end position="155"/>
    </location>
</feature>
<dbReference type="STRING" id="269621.A0A238F6C9"/>
<feature type="region of interest" description="Disordered" evidence="1">
    <location>
        <begin position="269"/>
        <end position="292"/>
    </location>
</feature>
<dbReference type="Proteomes" id="UP000198372">
    <property type="component" value="Unassembled WGS sequence"/>
</dbReference>
<proteinExistence type="predicted"/>
<dbReference type="AlphaFoldDB" id="A0A238F6C9"/>
<dbReference type="EMBL" id="FMSP01000004">
    <property type="protein sequence ID" value="SCV69430.1"/>
    <property type="molecule type" value="Genomic_DNA"/>
</dbReference>
<evidence type="ECO:0000313" key="4">
    <source>
        <dbReference type="Proteomes" id="UP000198372"/>
    </source>
</evidence>
<dbReference type="OrthoDB" id="2538128at2759"/>
<gene>
    <name evidence="3" type="ORF">BQ2448_2450</name>
</gene>
<keyword evidence="2" id="KW-0732">Signal</keyword>
<feature type="region of interest" description="Disordered" evidence="1">
    <location>
        <begin position="17"/>
        <end position="62"/>
    </location>
</feature>
<reference evidence="4" key="1">
    <citation type="submission" date="2016-09" db="EMBL/GenBank/DDBJ databases">
        <authorList>
            <person name="Jeantristanb JTB J.-T."/>
            <person name="Ricardo R."/>
        </authorList>
    </citation>
    <scope>NUCLEOTIDE SEQUENCE [LARGE SCALE GENOMIC DNA]</scope>
</reference>
<feature type="compositionally biased region" description="Low complexity" evidence="1">
    <location>
        <begin position="25"/>
        <end position="44"/>
    </location>
</feature>
<name>A0A238F6C9_9BASI</name>
<evidence type="ECO:0000313" key="3">
    <source>
        <dbReference type="EMBL" id="SCV69430.1"/>
    </source>
</evidence>
<feature type="compositionally biased region" description="Basic and acidic residues" evidence="1">
    <location>
        <begin position="271"/>
        <end position="282"/>
    </location>
</feature>
<organism evidence="3 4">
    <name type="scientific">Microbotryum intermedium</name>
    <dbReference type="NCBI Taxonomy" id="269621"/>
    <lineage>
        <taxon>Eukaryota</taxon>
        <taxon>Fungi</taxon>
        <taxon>Dikarya</taxon>
        <taxon>Basidiomycota</taxon>
        <taxon>Pucciniomycotina</taxon>
        <taxon>Microbotryomycetes</taxon>
        <taxon>Microbotryales</taxon>
        <taxon>Microbotryaceae</taxon>
        <taxon>Microbotryum</taxon>
    </lineage>
</organism>
<feature type="compositionally biased region" description="Low complexity" evidence="1">
    <location>
        <begin position="121"/>
        <end position="155"/>
    </location>
</feature>
<evidence type="ECO:0000256" key="1">
    <source>
        <dbReference type="SAM" id="MobiDB-lite"/>
    </source>
</evidence>